<dbReference type="Gene3D" id="1.10.10.10">
    <property type="entry name" value="Winged helix-like DNA-binding domain superfamily/Winged helix DNA-binding domain"/>
    <property type="match status" value="1"/>
</dbReference>
<dbReference type="SUPFAM" id="SSF46785">
    <property type="entry name" value="Winged helix' DNA-binding domain"/>
    <property type="match status" value="1"/>
</dbReference>
<dbReference type="EMBL" id="JBHFAB010000002">
    <property type="protein sequence ID" value="MFC1415700.1"/>
    <property type="molecule type" value="Genomic_DNA"/>
</dbReference>
<feature type="domain" description="HTH arsR-type" evidence="1">
    <location>
        <begin position="7"/>
        <end position="89"/>
    </location>
</feature>
<dbReference type="RefSeq" id="WP_380531859.1">
    <property type="nucleotide sequence ID" value="NZ_JBHFAB010000002.1"/>
</dbReference>
<gene>
    <name evidence="2" type="ORF">ACEZDE_03440</name>
</gene>
<proteinExistence type="predicted"/>
<evidence type="ECO:0000313" key="2">
    <source>
        <dbReference type="EMBL" id="MFC1415700.1"/>
    </source>
</evidence>
<dbReference type="CDD" id="cd00090">
    <property type="entry name" value="HTH_ARSR"/>
    <property type="match status" value="1"/>
</dbReference>
<accession>A0ABV6VPN0</accession>
<dbReference type="SMART" id="SM00418">
    <property type="entry name" value="HTH_ARSR"/>
    <property type="match status" value="1"/>
</dbReference>
<reference evidence="2 3" key="1">
    <citation type="submission" date="2024-09" db="EMBL/GenBank/DDBJ databases">
        <authorList>
            <person name="Lee S.D."/>
        </authorList>
    </citation>
    <scope>NUCLEOTIDE SEQUENCE [LARGE SCALE GENOMIC DNA]</scope>
    <source>
        <strain evidence="2 3">N8-3</strain>
    </source>
</reference>
<dbReference type="InterPro" id="IPR001845">
    <property type="entry name" value="HTH_ArsR_DNA-bd_dom"/>
</dbReference>
<sequence length="196" mass="21536">MRISDPQAIRALAHPIRLDLLELVGRSGPVTAAQCGRALGQSQATCSFHLRQLAKYGFIEDAGPGRDRRERRWRITDLRMNLATSQNLDPTIAQQLNRVVVERETALIIDYVERAADEPADWRAASSTMSATIPMTAEQLAAVKQSWLDVLAPHIAAFEASGGELRPGQRFVRFFTAAAPLPDLNLGDDEESGSDD</sequence>
<dbReference type="InterPro" id="IPR036390">
    <property type="entry name" value="WH_DNA-bd_sf"/>
</dbReference>
<dbReference type="InterPro" id="IPR036388">
    <property type="entry name" value="WH-like_DNA-bd_sf"/>
</dbReference>
<organism evidence="2 3">
    <name type="scientific">Streptacidiphilus cavernicola</name>
    <dbReference type="NCBI Taxonomy" id="3342716"/>
    <lineage>
        <taxon>Bacteria</taxon>
        <taxon>Bacillati</taxon>
        <taxon>Actinomycetota</taxon>
        <taxon>Actinomycetes</taxon>
        <taxon>Kitasatosporales</taxon>
        <taxon>Streptomycetaceae</taxon>
        <taxon>Streptacidiphilus</taxon>
    </lineage>
</organism>
<dbReference type="Proteomes" id="UP001592531">
    <property type="component" value="Unassembled WGS sequence"/>
</dbReference>
<evidence type="ECO:0000259" key="1">
    <source>
        <dbReference type="SMART" id="SM00418"/>
    </source>
</evidence>
<keyword evidence="3" id="KW-1185">Reference proteome</keyword>
<dbReference type="Pfam" id="PF12840">
    <property type="entry name" value="HTH_20"/>
    <property type="match status" value="1"/>
</dbReference>
<dbReference type="InterPro" id="IPR011991">
    <property type="entry name" value="ArsR-like_HTH"/>
</dbReference>
<evidence type="ECO:0000313" key="3">
    <source>
        <dbReference type="Proteomes" id="UP001592531"/>
    </source>
</evidence>
<comment type="caution">
    <text evidence="2">The sequence shown here is derived from an EMBL/GenBank/DDBJ whole genome shotgun (WGS) entry which is preliminary data.</text>
</comment>
<name>A0ABV6VPN0_9ACTN</name>
<protein>
    <submittedName>
        <fullName evidence="2">Winged helix-turn-helix domain-containing protein</fullName>
    </submittedName>
</protein>